<proteinExistence type="inferred from homology"/>
<organism evidence="6 7">
    <name type="scientific">Anaerotalea alkaliphila</name>
    <dbReference type="NCBI Taxonomy" id="2662126"/>
    <lineage>
        <taxon>Bacteria</taxon>
        <taxon>Bacillati</taxon>
        <taxon>Bacillota</taxon>
        <taxon>Clostridia</taxon>
        <taxon>Eubacteriales</taxon>
        <taxon>Anaerotalea</taxon>
    </lineage>
</organism>
<evidence type="ECO:0000256" key="2">
    <source>
        <dbReference type="ARBA" id="ARBA00022801"/>
    </source>
</evidence>
<dbReference type="InterPro" id="IPR023485">
    <property type="entry name" value="Ptyr_pPase"/>
</dbReference>
<feature type="active site" evidence="4">
    <location>
        <position position="14"/>
    </location>
</feature>
<keyword evidence="3" id="KW-0904">Protein phosphatase</keyword>
<evidence type="ECO:0000313" key="7">
    <source>
        <dbReference type="Proteomes" id="UP000461585"/>
    </source>
</evidence>
<keyword evidence="2" id="KW-0378">Hydrolase</keyword>
<dbReference type="InterPro" id="IPR017867">
    <property type="entry name" value="Tyr_phospatase_low_mol_wt"/>
</dbReference>
<dbReference type="InterPro" id="IPR050438">
    <property type="entry name" value="LMW_PTPase"/>
</dbReference>
<dbReference type="PRINTS" id="PR00719">
    <property type="entry name" value="LMWPTPASE"/>
</dbReference>
<dbReference type="Proteomes" id="UP000461585">
    <property type="component" value="Unassembled WGS sequence"/>
</dbReference>
<dbReference type="InterPro" id="IPR036196">
    <property type="entry name" value="Ptyr_pPase_sf"/>
</dbReference>
<dbReference type="PANTHER" id="PTHR11717:SF31">
    <property type="entry name" value="LOW MOLECULAR WEIGHT PROTEIN-TYROSINE-PHOSPHATASE ETP-RELATED"/>
    <property type="match status" value="1"/>
</dbReference>
<feature type="active site" description="Nucleophile" evidence="4">
    <location>
        <position position="8"/>
    </location>
</feature>
<keyword evidence="7" id="KW-1185">Reference proteome</keyword>
<dbReference type="PANTHER" id="PTHR11717">
    <property type="entry name" value="LOW MOLECULAR WEIGHT PROTEIN TYROSINE PHOSPHATASE"/>
    <property type="match status" value="1"/>
</dbReference>
<feature type="active site" description="Proton donor" evidence="4">
    <location>
        <position position="117"/>
    </location>
</feature>
<comment type="similarity">
    <text evidence="1">Belongs to the low molecular weight phosphotyrosine protein phosphatase family.</text>
</comment>
<dbReference type="RefSeq" id="WP_162369431.1">
    <property type="nucleotide sequence ID" value="NZ_JAAEEH010000005.1"/>
</dbReference>
<protein>
    <submittedName>
        <fullName evidence="6">Low molecular weight protein arginine phosphatase</fullName>
    </submittedName>
</protein>
<feature type="domain" description="Phosphotyrosine protein phosphatase I" evidence="5">
    <location>
        <begin position="2"/>
        <end position="143"/>
    </location>
</feature>
<dbReference type="EMBL" id="JAAEEH010000005">
    <property type="protein sequence ID" value="NDL66704.1"/>
    <property type="molecule type" value="Genomic_DNA"/>
</dbReference>
<sequence length="145" mass="16181">MDRIIFVCTGNTCRSPMAEGLFKKIIPEFEGVVLSRGLAGANGMPPSPQAVEIMKEYDIHIEKHRSKMIEYSDLSKDTLILAMTRTHQKVLETAFPEYRSQIRTLLPFAGGTGDVPDPYGGSLETYRTCAGMLQATIMNIRRKVL</sequence>
<dbReference type="Pfam" id="PF01451">
    <property type="entry name" value="LMWPc"/>
    <property type="match status" value="1"/>
</dbReference>
<dbReference type="CDD" id="cd16344">
    <property type="entry name" value="LMWPAP"/>
    <property type="match status" value="1"/>
</dbReference>
<name>A0A7X5KM89_9FIRM</name>
<dbReference type="GO" id="GO:0004725">
    <property type="term" value="F:protein tyrosine phosphatase activity"/>
    <property type="evidence" value="ECO:0007669"/>
    <property type="project" value="InterPro"/>
</dbReference>
<dbReference type="SMART" id="SM00226">
    <property type="entry name" value="LMWPc"/>
    <property type="match status" value="1"/>
</dbReference>
<evidence type="ECO:0000256" key="4">
    <source>
        <dbReference type="PIRSR" id="PIRSR617867-1"/>
    </source>
</evidence>
<reference evidence="6 7" key="1">
    <citation type="submission" date="2020-01" db="EMBL/GenBank/DDBJ databases">
        <title>Anaeroalcalibacter tamaniensis gen. nov., sp. nov., moderately halophilic strictly anaerobic fermenter bacterium from mud volcano of Taman peninsula.</title>
        <authorList>
            <person name="Frolova A."/>
            <person name="Merkel A.Y."/>
            <person name="Slobodkin A.I."/>
        </authorList>
    </citation>
    <scope>NUCLEOTIDE SEQUENCE [LARGE SCALE GENOMIC DNA]</scope>
    <source>
        <strain evidence="6 7">F-3ap</strain>
    </source>
</reference>
<evidence type="ECO:0000259" key="5">
    <source>
        <dbReference type="SMART" id="SM00226"/>
    </source>
</evidence>
<dbReference type="SUPFAM" id="SSF52788">
    <property type="entry name" value="Phosphotyrosine protein phosphatases I"/>
    <property type="match status" value="1"/>
</dbReference>
<accession>A0A7X5KM89</accession>
<comment type="caution">
    <text evidence="6">The sequence shown here is derived from an EMBL/GenBank/DDBJ whole genome shotgun (WGS) entry which is preliminary data.</text>
</comment>
<gene>
    <name evidence="6" type="ORF">GXN74_02965</name>
</gene>
<dbReference type="Gene3D" id="3.40.50.2300">
    <property type="match status" value="1"/>
</dbReference>
<evidence type="ECO:0000256" key="1">
    <source>
        <dbReference type="ARBA" id="ARBA00011063"/>
    </source>
</evidence>
<dbReference type="AlphaFoldDB" id="A0A7X5KM89"/>
<evidence type="ECO:0000256" key="3">
    <source>
        <dbReference type="ARBA" id="ARBA00022912"/>
    </source>
</evidence>
<evidence type="ECO:0000313" key="6">
    <source>
        <dbReference type="EMBL" id="NDL66704.1"/>
    </source>
</evidence>